<dbReference type="EMBL" id="CP046455">
    <property type="protein sequence ID" value="QGU07078.1"/>
    <property type="molecule type" value="Genomic_DNA"/>
</dbReference>
<comment type="pathway">
    <text evidence="1">Cofactor biosynthesis; molybdopterin biosynthesis.</text>
</comment>
<dbReference type="SMART" id="SM00852">
    <property type="entry name" value="MoCF_biosynth"/>
    <property type="match status" value="1"/>
</dbReference>
<name>A0A6B8WKY9_9CORY</name>
<protein>
    <submittedName>
        <fullName evidence="4">Molybdenum cofactor biosynthesis protein B</fullName>
    </submittedName>
</protein>
<organism evidence="4 5">
    <name type="scientific">Corynebacterium occultum</name>
    <dbReference type="NCBI Taxonomy" id="2675219"/>
    <lineage>
        <taxon>Bacteria</taxon>
        <taxon>Bacillati</taxon>
        <taxon>Actinomycetota</taxon>
        <taxon>Actinomycetes</taxon>
        <taxon>Mycobacteriales</taxon>
        <taxon>Corynebacteriaceae</taxon>
        <taxon>Corynebacterium</taxon>
    </lineage>
</organism>
<dbReference type="Proteomes" id="UP000424462">
    <property type="component" value="Chromosome"/>
</dbReference>
<dbReference type="PANTHER" id="PTHR43764">
    <property type="entry name" value="MOLYBDENUM COFACTOR BIOSYNTHESIS"/>
    <property type="match status" value="1"/>
</dbReference>
<dbReference type="PANTHER" id="PTHR43764:SF1">
    <property type="entry name" value="MOLYBDOPTERIN MOLYBDOTRANSFERASE"/>
    <property type="match status" value="1"/>
</dbReference>
<sequence>MEGRQSVPGAVIVVSDRCLNGEREDTAGPAAVAALAEYGVEVEEVILVPEGMDELTAQLRAALAAGVRVIITAGGTGVGPRNFTPEATKPLLELELPGVATQILLAGLAFTPQAGLSRGLVGLTGRGPDAAVILNAPSSRGGVQDAVGVLGPLLPRLLDKD</sequence>
<dbReference type="InterPro" id="IPR051920">
    <property type="entry name" value="MPT_Adenylyltrnsfr/MoaC-Rel"/>
</dbReference>
<dbReference type="Pfam" id="PF00994">
    <property type="entry name" value="MoCF_biosynth"/>
    <property type="match status" value="1"/>
</dbReference>
<keyword evidence="5" id="KW-1185">Reference proteome</keyword>
<evidence type="ECO:0000256" key="1">
    <source>
        <dbReference type="ARBA" id="ARBA00005046"/>
    </source>
</evidence>
<dbReference type="GO" id="GO:0006777">
    <property type="term" value="P:Mo-molybdopterin cofactor biosynthetic process"/>
    <property type="evidence" value="ECO:0007669"/>
    <property type="project" value="UniProtKB-KW"/>
</dbReference>
<accession>A0A6B8WKY9</accession>
<gene>
    <name evidence="4" type="primary">moaB3</name>
    <name evidence="4" type="ORF">COCCU_05670</name>
</gene>
<dbReference type="Gene3D" id="3.40.980.10">
    <property type="entry name" value="MoaB/Mog-like domain"/>
    <property type="match status" value="1"/>
</dbReference>
<evidence type="ECO:0000259" key="3">
    <source>
        <dbReference type="SMART" id="SM00852"/>
    </source>
</evidence>
<evidence type="ECO:0000313" key="5">
    <source>
        <dbReference type="Proteomes" id="UP000424462"/>
    </source>
</evidence>
<dbReference type="InterPro" id="IPR036425">
    <property type="entry name" value="MoaB/Mog-like_dom_sf"/>
</dbReference>
<reference evidence="4 5" key="1">
    <citation type="submission" date="2019-11" db="EMBL/GenBank/DDBJ databases">
        <title>Complete genome sequence of Corynebacterium kalinowskii 1959, a novel Corynebacterium species isolated from soil of a small paddock in Vilsendorf, Germany.</title>
        <authorList>
            <person name="Schaffert L."/>
            <person name="Ruwe M."/>
            <person name="Milse J."/>
            <person name="Hanuschka K."/>
            <person name="Ortseifen V."/>
            <person name="Droste J."/>
            <person name="Brandt D."/>
            <person name="Schlueter L."/>
            <person name="Kutter Y."/>
            <person name="Vinke S."/>
            <person name="Viehoefer P."/>
            <person name="Jacob L."/>
            <person name="Luebke N.-C."/>
            <person name="Schulte-Berndt E."/>
            <person name="Hain C."/>
            <person name="Linder M."/>
            <person name="Schmidt P."/>
            <person name="Wollenschlaeger L."/>
            <person name="Luttermann T."/>
            <person name="Thieme E."/>
            <person name="Hassa J."/>
            <person name="Haak M."/>
            <person name="Wittchen M."/>
            <person name="Mentz A."/>
            <person name="Persicke M."/>
            <person name="Busche T."/>
            <person name="Ruckert C."/>
        </authorList>
    </citation>
    <scope>NUCLEOTIDE SEQUENCE [LARGE SCALE GENOMIC DNA]</scope>
    <source>
        <strain evidence="4 5">2039</strain>
    </source>
</reference>
<proteinExistence type="predicted"/>
<evidence type="ECO:0000256" key="2">
    <source>
        <dbReference type="ARBA" id="ARBA00023150"/>
    </source>
</evidence>
<dbReference type="CDD" id="cd00886">
    <property type="entry name" value="MogA_MoaB"/>
    <property type="match status" value="1"/>
</dbReference>
<dbReference type="SUPFAM" id="SSF53218">
    <property type="entry name" value="Molybdenum cofactor biosynthesis proteins"/>
    <property type="match status" value="1"/>
</dbReference>
<dbReference type="InterPro" id="IPR001453">
    <property type="entry name" value="MoaB/Mog_dom"/>
</dbReference>
<keyword evidence="2" id="KW-0501">Molybdenum cofactor biosynthesis</keyword>
<dbReference type="AlphaFoldDB" id="A0A6B8WKY9"/>
<feature type="domain" description="MoaB/Mog" evidence="3">
    <location>
        <begin position="10"/>
        <end position="157"/>
    </location>
</feature>
<evidence type="ECO:0000313" key="4">
    <source>
        <dbReference type="EMBL" id="QGU07078.1"/>
    </source>
</evidence>
<dbReference type="KEGG" id="cok:COCCU_05670"/>
<dbReference type="RefSeq" id="WP_156230613.1">
    <property type="nucleotide sequence ID" value="NZ_CP046455.1"/>
</dbReference>